<evidence type="ECO:0000256" key="2">
    <source>
        <dbReference type="SAM" id="SignalP"/>
    </source>
</evidence>
<reference evidence="4 5" key="1">
    <citation type="journal article" date="2016" name="Genome Announc.">
        <title>Draft Genome Sequence of Planomonospora sphaerica JCM9374, a Rare Actinomycete.</title>
        <authorList>
            <person name="Dohra H."/>
            <person name="Suzuki T."/>
            <person name="Inoue Y."/>
            <person name="Kodani S."/>
        </authorList>
    </citation>
    <scope>NUCLEOTIDE SEQUENCE [LARGE SCALE GENOMIC DNA]</scope>
    <source>
        <strain evidence="4 5">JCM 9374</strain>
    </source>
</reference>
<dbReference type="InterPro" id="IPR058593">
    <property type="entry name" value="ARB_07466-like_C"/>
</dbReference>
<feature type="signal peptide" evidence="2">
    <location>
        <begin position="1"/>
        <end position="36"/>
    </location>
</feature>
<proteinExistence type="predicted"/>
<evidence type="ECO:0000259" key="3">
    <source>
        <dbReference type="Pfam" id="PF26571"/>
    </source>
</evidence>
<reference evidence="5" key="2">
    <citation type="submission" date="2016-04" db="EMBL/GenBank/DDBJ databases">
        <title>Planomonospora sphaerica JCM9374 whole genome shotgun sequence.</title>
        <authorList>
            <person name="Suzuki T."/>
            <person name="Dohra H."/>
            <person name="Kodani S."/>
        </authorList>
    </citation>
    <scope>NUCLEOTIDE SEQUENCE [LARGE SCALE GENOMIC DNA]</scope>
    <source>
        <strain evidence="5">JCM 9374</strain>
    </source>
</reference>
<dbReference type="RefSeq" id="WP_068901791.1">
    <property type="nucleotide sequence ID" value="NZ_BDCX01000015.1"/>
</dbReference>
<accession>A0A161LLZ4</accession>
<dbReference type="OrthoDB" id="2989771at2"/>
<comment type="caution">
    <text evidence="4">The sequence shown here is derived from an EMBL/GenBank/DDBJ whole genome shotgun (WGS) entry which is preliminary data.</text>
</comment>
<evidence type="ECO:0000256" key="1">
    <source>
        <dbReference type="SAM" id="Coils"/>
    </source>
</evidence>
<dbReference type="Proteomes" id="UP000077701">
    <property type="component" value="Unassembled WGS sequence"/>
</dbReference>
<protein>
    <submittedName>
        <fullName evidence="4">Glucan-binding protein B</fullName>
    </submittedName>
</protein>
<feature type="domain" description="ARB-07466-like C-terminal" evidence="3">
    <location>
        <begin position="218"/>
        <end position="328"/>
    </location>
</feature>
<organism evidence="4 5">
    <name type="scientific">Planomonospora sphaerica</name>
    <dbReference type="NCBI Taxonomy" id="161355"/>
    <lineage>
        <taxon>Bacteria</taxon>
        <taxon>Bacillati</taxon>
        <taxon>Actinomycetota</taxon>
        <taxon>Actinomycetes</taxon>
        <taxon>Streptosporangiales</taxon>
        <taxon>Streptosporangiaceae</taxon>
        <taxon>Planomonospora</taxon>
    </lineage>
</organism>
<sequence length="336" mass="37401">MAAAFRGERYRDALRALLASLVAVALCLGATSAGHAAPKPGAKQLRKELAQLQKRSETLIAEYYEGRVQLQKVERVEKVARGNLERAQRNFDLAAQEIRLLAAERYRTGGLTSVAALVGEADATALLDRLALTRQVVADQDARLRSFTEVRDAHLRARESARERAAELRDALEELDDDKKRAEELIEQIKDKIDLLYPTPGIRRADGTWVPQLPSGPDHITPRMRLVRQLIAQRFGSRFGIGCYRVDGGIAGGGEHPLGRACDFMLSSGGAMPTAAETRRGNEISAWAVENARRLGIMYVIFRQRIWHVRTGTWRTMSDRGGVTANHYDHPHISVY</sequence>
<dbReference type="AlphaFoldDB" id="A0A161LLZ4"/>
<keyword evidence="5" id="KW-1185">Reference proteome</keyword>
<feature type="coiled-coil region" evidence="1">
    <location>
        <begin position="151"/>
        <end position="195"/>
    </location>
</feature>
<dbReference type="EMBL" id="BDCX01000015">
    <property type="protein sequence ID" value="GAT69967.1"/>
    <property type="molecule type" value="Genomic_DNA"/>
</dbReference>
<feature type="chain" id="PRO_5007824709" evidence="2">
    <location>
        <begin position="37"/>
        <end position="336"/>
    </location>
</feature>
<gene>
    <name evidence="4" type="ORF">PS9374_05647</name>
</gene>
<feature type="coiled-coil region" evidence="1">
    <location>
        <begin position="42"/>
        <end position="104"/>
    </location>
</feature>
<dbReference type="Pfam" id="PF26571">
    <property type="entry name" value="VldE"/>
    <property type="match status" value="1"/>
</dbReference>
<keyword evidence="2" id="KW-0732">Signal</keyword>
<name>A0A161LLZ4_9ACTN</name>
<evidence type="ECO:0000313" key="5">
    <source>
        <dbReference type="Proteomes" id="UP000077701"/>
    </source>
</evidence>
<dbReference type="STRING" id="161355.PS9374_05647"/>
<keyword evidence="1" id="KW-0175">Coiled coil</keyword>
<evidence type="ECO:0000313" key="4">
    <source>
        <dbReference type="EMBL" id="GAT69967.1"/>
    </source>
</evidence>